<feature type="domain" description="MYND-type" evidence="5">
    <location>
        <begin position="24"/>
        <end position="60"/>
    </location>
</feature>
<comment type="caution">
    <text evidence="6">The sequence shown here is derived from an EMBL/GenBank/DDBJ whole genome shotgun (WGS) entry which is preliminary data.</text>
</comment>
<dbReference type="Pfam" id="PF01753">
    <property type="entry name" value="zf-MYND"/>
    <property type="match status" value="1"/>
</dbReference>
<dbReference type="SUPFAM" id="SSF82199">
    <property type="entry name" value="SET domain"/>
    <property type="match status" value="1"/>
</dbReference>
<dbReference type="PROSITE" id="PS50865">
    <property type="entry name" value="ZF_MYND_2"/>
    <property type="match status" value="1"/>
</dbReference>
<accession>A0ABR0B3G5</accession>
<evidence type="ECO:0000256" key="2">
    <source>
        <dbReference type="ARBA" id="ARBA00022771"/>
    </source>
</evidence>
<dbReference type="InterPro" id="IPR002893">
    <property type="entry name" value="Znf_MYND"/>
</dbReference>
<keyword evidence="2 4" id="KW-0863">Zinc-finger</keyword>
<name>A0ABR0B3G5_9CRUS</name>
<dbReference type="InterPro" id="IPR053010">
    <property type="entry name" value="SET_SmydA-8"/>
</dbReference>
<organism evidence="6 7">
    <name type="scientific">Daphnia magna</name>
    <dbReference type="NCBI Taxonomy" id="35525"/>
    <lineage>
        <taxon>Eukaryota</taxon>
        <taxon>Metazoa</taxon>
        <taxon>Ecdysozoa</taxon>
        <taxon>Arthropoda</taxon>
        <taxon>Crustacea</taxon>
        <taxon>Branchiopoda</taxon>
        <taxon>Diplostraca</taxon>
        <taxon>Cladocera</taxon>
        <taxon>Anomopoda</taxon>
        <taxon>Daphniidae</taxon>
        <taxon>Daphnia</taxon>
    </lineage>
</organism>
<evidence type="ECO:0000256" key="3">
    <source>
        <dbReference type="ARBA" id="ARBA00022833"/>
    </source>
</evidence>
<dbReference type="Proteomes" id="UP001234178">
    <property type="component" value="Unassembled WGS sequence"/>
</dbReference>
<evidence type="ECO:0000259" key="5">
    <source>
        <dbReference type="PROSITE" id="PS50865"/>
    </source>
</evidence>
<dbReference type="EMBL" id="JAOYFB010000040">
    <property type="protein sequence ID" value="KAK4036232.1"/>
    <property type="molecule type" value="Genomic_DNA"/>
</dbReference>
<evidence type="ECO:0000313" key="6">
    <source>
        <dbReference type="EMBL" id="KAK4036232.1"/>
    </source>
</evidence>
<reference evidence="6 7" key="1">
    <citation type="journal article" date="2023" name="Nucleic Acids Res.">
        <title>The hologenome of Daphnia magna reveals possible DNA methylation and microbiome-mediated evolution of the host genome.</title>
        <authorList>
            <person name="Chaturvedi A."/>
            <person name="Li X."/>
            <person name="Dhandapani V."/>
            <person name="Marshall H."/>
            <person name="Kissane S."/>
            <person name="Cuenca-Cambronero M."/>
            <person name="Asole G."/>
            <person name="Calvet F."/>
            <person name="Ruiz-Romero M."/>
            <person name="Marangio P."/>
            <person name="Guigo R."/>
            <person name="Rago D."/>
            <person name="Mirbahai L."/>
            <person name="Eastwood N."/>
            <person name="Colbourne J.K."/>
            <person name="Zhou J."/>
            <person name="Mallon E."/>
            <person name="Orsini L."/>
        </authorList>
    </citation>
    <scope>NUCLEOTIDE SEQUENCE [LARGE SCALE GENOMIC DNA]</scope>
    <source>
        <strain evidence="6">LRV0_1</strain>
    </source>
</reference>
<proteinExistence type="predicted"/>
<dbReference type="Gene3D" id="2.170.270.10">
    <property type="entry name" value="SET domain"/>
    <property type="match status" value="1"/>
</dbReference>
<dbReference type="InterPro" id="IPR046341">
    <property type="entry name" value="SET_dom_sf"/>
</dbReference>
<gene>
    <name evidence="6" type="ORF">OUZ56_028297</name>
</gene>
<dbReference type="PANTHER" id="PTHR46455">
    <property type="entry name" value="SET AND MYND DOMAIN CONTAINING, ARTHROPOD-SPECIFIC, MEMBER 4, ISOFORM A"/>
    <property type="match status" value="1"/>
</dbReference>
<keyword evidence="3" id="KW-0862">Zinc</keyword>
<evidence type="ECO:0000256" key="4">
    <source>
        <dbReference type="PROSITE-ProRule" id="PRU00134"/>
    </source>
</evidence>
<dbReference type="PANTHER" id="PTHR46455:SF1">
    <property type="entry name" value="SET AND MYND DOMAIN CONTAINING, ARTHROPOD-SPECIFIC, MEMBER 2"/>
    <property type="match status" value="1"/>
</dbReference>
<dbReference type="CDD" id="cd20071">
    <property type="entry name" value="SET_SMYD"/>
    <property type="match status" value="1"/>
</dbReference>
<keyword evidence="1" id="KW-0479">Metal-binding</keyword>
<dbReference type="Gene3D" id="1.10.220.160">
    <property type="match status" value="1"/>
</dbReference>
<evidence type="ECO:0000256" key="1">
    <source>
        <dbReference type="ARBA" id="ARBA00022723"/>
    </source>
</evidence>
<dbReference type="Gene3D" id="6.10.140.2220">
    <property type="match status" value="2"/>
</dbReference>
<keyword evidence="7" id="KW-1185">Reference proteome</keyword>
<protein>
    <recommendedName>
        <fullName evidence="5">MYND-type domain-containing protein</fullName>
    </recommendedName>
</protein>
<sequence>MIRSTISHVYQLTTEMPGLEEIGKCFCGKEALQRCSGCQSVFYCSREHQKADWKKHRSNCRAYRVERTLNVGRRLIACRDLKAGDVILQEKPLVMGPKYTAGQVCLGCYSSVDGRTKCSQCGWPTCGRVECHTNDSDHAVECGLIASGGRPIVGSLPVQAYQSVMVLRCLALKDQNPGRWEELLQLESHVHERRQRGLEDVDQATSVRLIRETLGLDVPEELILQLCGILMVNSFEQPPLKANSPQGLVAVYSTASLLEHDCVANAIKTFTNNGDIVIRAAVPISKGDKIALCYTEPLWGTVNRQRHLSQTKFFQCVCERCKDPTELDTFISGLHCQKCPQQSGILLIENPTDDASDWKCRQCGTRQPANYVAEIIESVGKEIVALKKGSLKDCEVFLRKFSKILHPNHFYLTDVKMALCQMYGHLEGQSLIEMNDDTLIAKEALALELLKVADAVSPGLTRLRAILLYELQAVLSVRCRKLCVTQSISKEELQANVKVVRKMLQESSTIFSWEPEETDEGQLAVISAKELRDVELFLKTLD</sequence>
<evidence type="ECO:0000313" key="7">
    <source>
        <dbReference type="Proteomes" id="UP001234178"/>
    </source>
</evidence>